<evidence type="ECO:0000259" key="1">
    <source>
        <dbReference type="Pfam" id="PF17836"/>
    </source>
</evidence>
<proteinExistence type="predicted"/>
<feature type="domain" description="PglD N-terminal" evidence="1">
    <location>
        <begin position="3"/>
        <end position="73"/>
    </location>
</feature>
<dbReference type="SUPFAM" id="SSF51161">
    <property type="entry name" value="Trimeric LpxA-like enzymes"/>
    <property type="match status" value="1"/>
</dbReference>
<comment type="caution">
    <text evidence="2">The sequence shown here is derived from an EMBL/GenBank/DDBJ whole genome shotgun (WGS) entry which is preliminary data.</text>
</comment>
<keyword evidence="3" id="KW-1185">Reference proteome</keyword>
<evidence type="ECO:0000313" key="3">
    <source>
        <dbReference type="Proteomes" id="UP001477672"/>
    </source>
</evidence>
<organism evidence="2 3">
    <name type="scientific">Ruthenibacterium intestinale</name>
    <dbReference type="NCBI Taxonomy" id="3133163"/>
    <lineage>
        <taxon>Bacteria</taxon>
        <taxon>Bacillati</taxon>
        <taxon>Bacillota</taxon>
        <taxon>Clostridia</taxon>
        <taxon>Eubacteriales</taxon>
        <taxon>Oscillospiraceae</taxon>
        <taxon>Ruthenibacterium</taxon>
    </lineage>
</organism>
<dbReference type="Pfam" id="PF17836">
    <property type="entry name" value="PglD_N"/>
    <property type="match status" value="1"/>
</dbReference>
<protein>
    <recommendedName>
        <fullName evidence="1">PglD N-terminal domain-containing protein</fullName>
    </recommendedName>
</protein>
<sequence length="176" mass="18507">MENLLILGAGGYGRTVAETASFSFDHIAFLDDSQTGEDILGICGQYESFLSRFPYAYPAFGNNELRASWLKRLTLAGFFVPAMVHPRAYVSPSAVLEPGAVVLPMGCVGTRTVVRTGAIINMGAVADHDCDIGAYCHLAPGAVVKAGNVLPPRTKVDSGCVIGRAAEPKQGGPVHV</sequence>
<dbReference type="RefSeq" id="WP_349214387.1">
    <property type="nucleotide sequence ID" value="NZ_JBBMFA010000037.1"/>
</dbReference>
<gene>
    <name evidence="2" type="ORF">WMO24_01520</name>
</gene>
<dbReference type="InterPro" id="IPR050179">
    <property type="entry name" value="Trans_hexapeptide_repeat"/>
</dbReference>
<dbReference type="PANTHER" id="PTHR43300:SF7">
    <property type="entry name" value="UDP-N-ACETYLBACILLOSAMINE N-ACETYLTRANSFERASE"/>
    <property type="match status" value="1"/>
</dbReference>
<dbReference type="InterPro" id="IPR011004">
    <property type="entry name" value="Trimer_LpxA-like_sf"/>
</dbReference>
<reference evidence="2 3" key="1">
    <citation type="submission" date="2024-03" db="EMBL/GenBank/DDBJ databases">
        <title>Human intestinal bacterial collection.</title>
        <authorList>
            <person name="Pauvert C."/>
            <person name="Hitch T.C.A."/>
            <person name="Clavel T."/>
        </authorList>
    </citation>
    <scope>NUCLEOTIDE SEQUENCE [LARGE SCALE GENOMIC DNA]</scope>
    <source>
        <strain evidence="2 3">CLA-JM-H11</strain>
    </source>
</reference>
<dbReference type="InterPro" id="IPR041561">
    <property type="entry name" value="PglD_N"/>
</dbReference>
<dbReference type="Gene3D" id="3.40.50.20">
    <property type="match status" value="1"/>
</dbReference>
<dbReference type="Proteomes" id="UP001477672">
    <property type="component" value="Unassembled WGS sequence"/>
</dbReference>
<dbReference type="EMBL" id="JBBMFA010000037">
    <property type="protein sequence ID" value="MEQ2519121.1"/>
    <property type="molecule type" value="Genomic_DNA"/>
</dbReference>
<dbReference type="Gene3D" id="2.160.10.10">
    <property type="entry name" value="Hexapeptide repeat proteins"/>
    <property type="match status" value="1"/>
</dbReference>
<evidence type="ECO:0000313" key="2">
    <source>
        <dbReference type="EMBL" id="MEQ2519121.1"/>
    </source>
</evidence>
<name>A0ABV1GBK3_9FIRM</name>
<accession>A0ABV1GBK3</accession>
<dbReference type="PANTHER" id="PTHR43300">
    <property type="entry name" value="ACETYLTRANSFERASE"/>
    <property type="match status" value="1"/>
</dbReference>